<protein>
    <submittedName>
        <fullName evidence="1">Uncharacterized protein</fullName>
    </submittedName>
</protein>
<gene>
    <name evidence="1" type="ORF">N8T08_010294</name>
</gene>
<dbReference type="EMBL" id="JAOPJF010000081">
    <property type="protein sequence ID" value="KAK1140548.1"/>
    <property type="molecule type" value="Genomic_DNA"/>
</dbReference>
<reference evidence="1 2" key="1">
    <citation type="journal article" date="2023" name="ACS Omega">
        <title>Identification of the Neoaspergillic Acid Biosynthesis Gene Cluster by Establishing an In Vitro CRISPR-Ribonucleoprotein Genetic System in Aspergillus melleus.</title>
        <authorList>
            <person name="Yuan B."/>
            <person name="Grau M.F."/>
            <person name="Murata R.M."/>
            <person name="Torok T."/>
            <person name="Venkateswaran K."/>
            <person name="Stajich J.E."/>
            <person name="Wang C.C.C."/>
        </authorList>
    </citation>
    <scope>NUCLEOTIDE SEQUENCE [LARGE SCALE GENOMIC DNA]</scope>
    <source>
        <strain evidence="1 2">IMV 1140</strain>
    </source>
</reference>
<comment type="caution">
    <text evidence="1">The sequence shown here is derived from an EMBL/GenBank/DDBJ whole genome shotgun (WGS) entry which is preliminary data.</text>
</comment>
<name>A0ACC3ASP4_9EURO</name>
<accession>A0ACC3ASP4</accession>
<dbReference type="Proteomes" id="UP001177260">
    <property type="component" value="Unassembled WGS sequence"/>
</dbReference>
<proteinExistence type="predicted"/>
<sequence>MEILHTIAGIPSFSEFETKESGLLCLEDTISLLEKMSLCPKCSEHEHSPDFLSILCNKVLAQCQLFRGFLNEMLEQKDQEDHQSLLQRDYTVATSQERMSLLCSLTYLQMKKLHGCVARLNEKLEEQSTFDEDSWLNLRGQCFQLAMDSATLCSRATYFRNSVFW</sequence>
<evidence type="ECO:0000313" key="1">
    <source>
        <dbReference type="EMBL" id="KAK1140548.1"/>
    </source>
</evidence>
<organism evidence="1 2">
    <name type="scientific">Aspergillus melleus</name>
    <dbReference type="NCBI Taxonomy" id="138277"/>
    <lineage>
        <taxon>Eukaryota</taxon>
        <taxon>Fungi</taxon>
        <taxon>Dikarya</taxon>
        <taxon>Ascomycota</taxon>
        <taxon>Pezizomycotina</taxon>
        <taxon>Eurotiomycetes</taxon>
        <taxon>Eurotiomycetidae</taxon>
        <taxon>Eurotiales</taxon>
        <taxon>Aspergillaceae</taxon>
        <taxon>Aspergillus</taxon>
        <taxon>Aspergillus subgen. Circumdati</taxon>
    </lineage>
</organism>
<evidence type="ECO:0000313" key="2">
    <source>
        <dbReference type="Proteomes" id="UP001177260"/>
    </source>
</evidence>
<keyword evidence="2" id="KW-1185">Reference proteome</keyword>